<dbReference type="InterPro" id="IPR009057">
    <property type="entry name" value="Homeodomain-like_sf"/>
</dbReference>
<dbReference type="PROSITE" id="PS51253">
    <property type="entry name" value="HTH_CENPB"/>
    <property type="match status" value="1"/>
</dbReference>
<dbReference type="SMART" id="SM00674">
    <property type="entry name" value="CENPB"/>
    <property type="match status" value="1"/>
</dbReference>
<feature type="region of interest" description="Disordered" evidence="4">
    <location>
        <begin position="193"/>
        <end position="214"/>
    </location>
</feature>
<comment type="subcellular location">
    <subcellularLocation>
        <location evidence="1">Nucleus</location>
    </subcellularLocation>
</comment>
<keyword evidence="2" id="KW-0238">DNA-binding</keyword>
<evidence type="ECO:0000313" key="6">
    <source>
        <dbReference type="EMBL" id="KFD66309.1"/>
    </source>
</evidence>
<protein>
    <recommendedName>
        <fullName evidence="5">HTH CENPB-type domain-containing protein</fullName>
    </recommendedName>
</protein>
<evidence type="ECO:0000256" key="3">
    <source>
        <dbReference type="ARBA" id="ARBA00023242"/>
    </source>
</evidence>
<dbReference type="InterPro" id="IPR006600">
    <property type="entry name" value="HTH_CenpB_DNA-bd_dom"/>
</dbReference>
<evidence type="ECO:0000256" key="2">
    <source>
        <dbReference type="ARBA" id="ARBA00023125"/>
    </source>
</evidence>
<organism evidence="6">
    <name type="scientific">Trichuris suis</name>
    <name type="common">pig whipworm</name>
    <dbReference type="NCBI Taxonomy" id="68888"/>
    <lineage>
        <taxon>Eukaryota</taxon>
        <taxon>Metazoa</taxon>
        <taxon>Ecdysozoa</taxon>
        <taxon>Nematoda</taxon>
        <taxon>Enoplea</taxon>
        <taxon>Dorylaimia</taxon>
        <taxon>Trichinellida</taxon>
        <taxon>Trichuridae</taxon>
        <taxon>Trichuris</taxon>
    </lineage>
</organism>
<dbReference type="GO" id="GO:0005634">
    <property type="term" value="C:nucleus"/>
    <property type="evidence" value="ECO:0007669"/>
    <property type="project" value="UniProtKB-SubCell"/>
</dbReference>
<dbReference type="Gene3D" id="1.10.10.60">
    <property type="entry name" value="Homeodomain-like"/>
    <property type="match status" value="2"/>
</dbReference>
<proteinExistence type="predicted"/>
<dbReference type="SUPFAM" id="SSF46689">
    <property type="entry name" value="Homeodomain-like"/>
    <property type="match status" value="2"/>
</dbReference>
<accession>A0A085NA13</accession>
<dbReference type="Proteomes" id="UP000030758">
    <property type="component" value="Unassembled WGS sequence"/>
</dbReference>
<dbReference type="Pfam" id="PF04218">
    <property type="entry name" value="CENP-B_N"/>
    <property type="match status" value="1"/>
</dbReference>
<dbReference type="AlphaFoldDB" id="A0A085NA13"/>
<dbReference type="GO" id="GO:0003677">
    <property type="term" value="F:DNA binding"/>
    <property type="evidence" value="ECO:0007669"/>
    <property type="project" value="UniProtKB-KW"/>
</dbReference>
<evidence type="ECO:0000259" key="5">
    <source>
        <dbReference type="PROSITE" id="PS51253"/>
    </source>
</evidence>
<dbReference type="Pfam" id="PF03221">
    <property type="entry name" value="HTH_Tnp_Tc5"/>
    <property type="match status" value="1"/>
</dbReference>
<keyword evidence="3" id="KW-0539">Nucleus</keyword>
<dbReference type="PANTHER" id="PTHR19303">
    <property type="entry name" value="TRANSPOSON"/>
    <property type="match status" value="1"/>
</dbReference>
<evidence type="ECO:0000256" key="1">
    <source>
        <dbReference type="ARBA" id="ARBA00004123"/>
    </source>
</evidence>
<dbReference type="EMBL" id="KL367526">
    <property type="protein sequence ID" value="KFD66309.1"/>
    <property type="molecule type" value="Genomic_DNA"/>
</dbReference>
<dbReference type="InterPro" id="IPR007889">
    <property type="entry name" value="HTH_Psq"/>
</dbReference>
<sequence length="229" mass="26087">MPPRKKRTCLSLREKVDVLEALERGKSGVSLSQKYGVNASVISRMKRQKDAILSHARKTKEAGCSNRKMLRTSKFEEMEEALYVWFLQNRTAGNPVSGPSLCEKTLFFSARFANDKHFKASQGWLEKFKKRHGIRCHVVCRGKLSADEGSAESFREELRKFLDEGGHDFDFVCNADETGLNWKALPAQSLIAPSEENTPGYKSRKERVSEDGMSCNAENPNTYLRLFRR</sequence>
<name>A0A085NA13_9BILA</name>
<feature type="domain" description="HTH CENPB-type" evidence="5">
    <location>
        <begin position="66"/>
        <end position="138"/>
    </location>
</feature>
<dbReference type="InterPro" id="IPR050863">
    <property type="entry name" value="CenT-Element_Derived"/>
</dbReference>
<dbReference type="PANTHER" id="PTHR19303:SF16">
    <property type="entry name" value="JERKY PROTEIN HOMOLOG-LIKE"/>
    <property type="match status" value="1"/>
</dbReference>
<reference evidence="6" key="1">
    <citation type="journal article" date="2014" name="Nat. Genet.">
        <title>Genome and transcriptome of the porcine whipworm Trichuris suis.</title>
        <authorList>
            <person name="Jex A.R."/>
            <person name="Nejsum P."/>
            <person name="Schwarz E.M."/>
            <person name="Hu L."/>
            <person name="Young N.D."/>
            <person name="Hall R.S."/>
            <person name="Korhonen P.K."/>
            <person name="Liao S."/>
            <person name="Thamsborg S."/>
            <person name="Xia J."/>
            <person name="Xu P."/>
            <person name="Wang S."/>
            <person name="Scheerlinck J.P."/>
            <person name="Hofmann A."/>
            <person name="Sternberg P.W."/>
            <person name="Wang J."/>
            <person name="Gasser R.B."/>
        </authorList>
    </citation>
    <scope>NUCLEOTIDE SEQUENCE [LARGE SCALE GENOMIC DNA]</scope>
    <source>
        <strain evidence="6">DCEP-RM93F</strain>
    </source>
</reference>
<gene>
    <name evidence="6" type="ORF">M514_21596</name>
</gene>
<evidence type="ECO:0000256" key="4">
    <source>
        <dbReference type="SAM" id="MobiDB-lite"/>
    </source>
</evidence>